<reference evidence="3" key="1">
    <citation type="submission" date="2016-10" db="EMBL/GenBank/DDBJ databases">
        <authorList>
            <person name="Varghese N."/>
            <person name="Submissions S."/>
        </authorList>
    </citation>
    <scope>NUCLEOTIDE SEQUENCE [LARGE SCALE GENOMIC DNA]</scope>
    <source>
        <strain evidence="3">DSM 10146</strain>
    </source>
</reference>
<keyword evidence="3" id="KW-1185">Reference proteome</keyword>
<keyword evidence="1" id="KW-0732">Signal</keyword>
<protein>
    <submittedName>
        <fullName evidence="2">Uncharacterized protein</fullName>
    </submittedName>
</protein>
<accession>A0A1G7E3F6</accession>
<proteinExistence type="predicted"/>
<dbReference type="Proteomes" id="UP000198994">
    <property type="component" value="Unassembled WGS sequence"/>
</dbReference>
<dbReference type="EMBL" id="FNAV01000005">
    <property type="protein sequence ID" value="SDE58050.1"/>
    <property type="molecule type" value="Genomic_DNA"/>
</dbReference>
<evidence type="ECO:0000313" key="3">
    <source>
        <dbReference type="Proteomes" id="UP000198994"/>
    </source>
</evidence>
<organism evidence="2 3">
    <name type="scientific">Salipiger thiooxidans</name>
    <dbReference type="NCBI Taxonomy" id="282683"/>
    <lineage>
        <taxon>Bacteria</taxon>
        <taxon>Pseudomonadati</taxon>
        <taxon>Pseudomonadota</taxon>
        <taxon>Alphaproteobacteria</taxon>
        <taxon>Rhodobacterales</taxon>
        <taxon>Roseobacteraceae</taxon>
        <taxon>Salipiger</taxon>
    </lineage>
</organism>
<dbReference type="OrthoDB" id="573055at2"/>
<dbReference type="STRING" id="282683.SAMN04488105_10593"/>
<evidence type="ECO:0000313" key="2">
    <source>
        <dbReference type="EMBL" id="SDE58050.1"/>
    </source>
</evidence>
<feature type="signal peptide" evidence="1">
    <location>
        <begin position="1"/>
        <end position="19"/>
    </location>
</feature>
<dbReference type="RefSeq" id="WP_089957971.1">
    <property type="nucleotide sequence ID" value="NZ_FNAV01000005.1"/>
</dbReference>
<evidence type="ECO:0000256" key="1">
    <source>
        <dbReference type="SAM" id="SignalP"/>
    </source>
</evidence>
<name>A0A1G7E3F6_9RHOB</name>
<dbReference type="AlphaFoldDB" id="A0A1G7E3F6"/>
<feature type="chain" id="PRO_5011775381" evidence="1">
    <location>
        <begin position="20"/>
        <end position="117"/>
    </location>
</feature>
<gene>
    <name evidence="2" type="ORF">SAMN04488105_10593</name>
</gene>
<sequence>MTRPLALLLATALAGAAQADPPEILSAVADRQGDGWRVSVTLRHPDTGWEHYADGWRIETGDGTVLGTRVLVHPHEQEQPFTRALSGVALPEGVPLFVRARCLVDGWGTGLVPLERR</sequence>